<dbReference type="GO" id="GO:0071111">
    <property type="term" value="F:cyclic-guanylate-specific phosphodiesterase activity"/>
    <property type="evidence" value="ECO:0007669"/>
    <property type="project" value="InterPro"/>
</dbReference>
<evidence type="ECO:0000313" key="3">
    <source>
        <dbReference type="EMBL" id="KIO72067.1"/>
    </source>
</evidence>
<dbReference type="InterPro" id="IPR018842">
    <property type="entry name" value="YkuI_C"/>
</dbReference>
<dbReference type="SUPFAM" id="SSF103190">
    <property type="entry name" value="Sensory domain-like"/>
    <property type="match status" value="1"/>
</dbReference>
<sequence length="406" mass="47775">MDPVEIMLHENRVVPNYHPVISAETQLVVGYEIEAFFHEEDGTVQSIDWFFKDLTIPDEFRLELSRLLLEKAIEYQMKTDPSMYIFFTYDTNLLMKDRGECLEKFLDIYTKKGFDINKLIIQLKEEFKTEEMDSVRILFNYFKSIGIRIALDDIGERSGSFDRLAYLKPSVVKIDVGFLKDNDSPHLYRDVHHSLSLLSQKIGATLMFKNISTYHQLNHAWRNGGRFYQGNYLIRSGQEYVPIDCCQEKMKKDFQLFVNYERKKIKAQMTLTNAINQQLKSILTSIHSDDPLDETILKIGKACSDYAFRVYICNEEGLQLSANAEKDNDGNWSLKEEIRNKNWSWRPYFFENIARMNIEKKGILSDLYTDIEKNEQIRTFSYPISDTLYVFLDIPYAYLYEQEGLL</sequence>
<dbReference type="Proteomes" id="UP000040576">
    <property type="component" value="Unassembled WGS sequence"/>
</dbReference>
<gene>
    <name evidence="3" type="ORF">B4167_3042</name>
    <name evidence="2" type="ORF">BT1A1_0931</name>
</gene>
<evidence type="ECO:0000313" key="5">
    <source>
        <dbReference type="Proteomes" id="UP000040576"/>
    </source>
</evidence>
<dbReference type="PATRIC" id="fig|35841.7.peg.3256"/>
<dbReference type="Pfam" id="PF10388">
    <property type="entry name" value="YkuI_C"/>
    <property type="match status" value="1"/>
</dbReference>
<dbReference type="PROSITE" id="PS50883">
    <property type="entry name" value="EAL"/>
    <property type="match status" value="1"/>
</dbReference>
<organism evidence="2 5">
    <name type="scientific">Caldibacillus thermoamylovorans</name>
    <dbReference type="NCBI Taxonomy" id="35841"/>
    <lineage>
        <taxon>Bacteria</taxon>
        <taxon>Bacillati</taxon>
        <taxon>Bacillota</taxon>
        <taxon>Bacilli</taxon>
        <taxon>Bacillales</taxon>
        <taxon>Bacillaceae</taxon>
        <taxon>Caldibacillus</taxon>
    </lineage>
</organism>
<dbReference type="RefSeq" id="WP_034768571.1">
    <property type="nucleotide sequence ID" value="NZ_CCRF01000035.1"/>
</dbReference>
<reference evidence="2 5" key="1">
    <citation type="submission" date="2014-07" db="EMBL/GenBank/DDBJ databases">
        <authorList>
            <person name="Wibberg Daniel"/>
        </authorList>
    </citation>
    <scope>NUCLEOTIDE SEQUENCE [LARGE SCALE GENOMIC DNA]</scope>
</reference>
<dbReference type="PANTHER" id="PTHR33121:SF82">
    <property type="entry name" value="SIGNAL TRANSDUCTION PROTEIN CONTAINING A EAL DOMAIN"/>
    <property type="match status" value="1"/>
</dbReference>
<feature type="domain" description="EAL" evidence="1">
    <location>
        <begin position="1"/>
        <end position="250"/>
    </location>
</feature>
<dbReference type="Gene3D" id="3.20.20.450">
    <property type="entry name" value="EAL domain"/>
    <property type="match status" value="1"/>
</dbReference>
<dbReference type="AlphaFoldDB" id="A0A090IWG5"/>
<name>A0A090IWG5_9BACI</name>
<dbReference type="Proteomes" id="UP000032076">
    <property type="component" value="Unassembled WGS sequence"/>
</dbReference>
<dbReference type="Pfam" id="PF00563">
    <property type="entry name" value="EAL"/>
    <property type="match status" value="1"/>
</dbReference>
<dbReference type="SMART" id="SM00052">
    <property type="entry name" value="EAL"/>
    <property type="match status" value="1"/>
</dbReference>
<proteinExistence type="predicted"/>
<evidence type="ECO:0000313" key="2">
    <source>
        <dbReference type="EMBL" id="CEE00778.1"/>
    </source>
</evidence>
<dbReference type="EMBL" id="CCRF01000035">
    <property type="protein sequence ID" value="CEE00778.1"/>
    <property type="molecule type" value="Genomic_DNA"/>
</dbReference>
<accession>A0A090IWG5</accession>
<dbReference type="InterPro" id="IPR035919">
    <property type="entry name" value="EAL_sf"/>
</dbReference>
<keyword evidence="5" id="KW-1185">Reference proteome</keyword>
<dbReference type="OrthoDB" id="1673646at2"/>
<dbReference type="Gene3D" id="3.30.450.20">
    <property type="entry name" value="PAS domain"/>
    <property type="match status" value="1"/>
</dbReference>
<dbReference type="CDD" id="cd01948">
    <property type="entry name" value="EAL"/>
    <property type="match status" value="1"/>
</dbReference>
<dbReference type="EMBL" id="JXLU01000103">
    <property type="protein sequence ID" value="KIO72067.1"/>
    <property type="molecule type" value="Genomic_DNA"/>
</dbReference>
<reference evidence="3 4" key="2">
    <citation type="submission" date="2015-01" db="EMBL/GenBank/DDBJ databases">
        <title>Draft Genome Sequences of Four Bacillus thermoamylovorans Strains, Isolated From Food Products.</title>
        <authorList>
            <person name="Krawcyk A.O."/>
            <person name="Berendsen E.M."/>
            <person name="Eijlander R.T."/>
            <person name="de Jong A."/>
            <person name="Wells-Bennik M."/>
            <person name="Kuipers O.P."/>
        </authorList>
    </citation>
    <scope>NUCLEOTIDE SEQUENCE [LARGE SCALE GENOMIC DNA]</scope>
    <source>
        <strain evidence="3 4">B4167</strain>
    </source>
</reference>
<dbReference type="InterPro" id="IPR050706">
    <property type="entry name" value="Cyclic-di-GMP_PDE-like"/>
</dbReference>
<dbReference type="SUPFAM" id="SSF141868">
    <property type="entry name" value="EAL domain-like"/>
    <property type="match status" value="1"/>
</dbReference>
<protein>
    <recommendedName>
        <fullName evidence="1">EAL domain-containing protein</fullName>
    </recommendedName>
</protein>
<evidence type="ECO:0000259" key="1">
    <source>
        <dbReference type="PROSITE" id="PS50883"/>
    </source>
</evidence>
<dbReference type="InterPro" id="IPR029151">
    <property type="entry name" value="Sensor-like_sf"/>
</dbReference>
<dbReference type="PANTHER" id="PTHR33121">
    <property type="entry name" value="CYCLIC DI-GMP PHOSPHODIESTERASE PDEF"/>
    <property type="match status" value="1"/>
</dbReference>
<dbReference type="InterPro" id="IPR001633">
    <property type="entry name" value="EAL_dom"/>
</dbReference>
<dbReference type="Gene3D" id="1.20.5.170">
    <property type="match status" value="1"/>
</dbReference>
<evidence type="ECO:0000313" key="4">
    <source>
        <dbReference type="Proteomes" id="UP000032076"/>
    </source>
</evidence>